<reference evidence="4" key="1">
    <citation type="journal article" date="2022" name="Int. J. Mol. Sci.">
        <title>Draft Genome of Tanacetum Coccineum: Genomic Comparison of Closely Related Tanacetum-Family Plants.</title>
        <authorList>
            <person name="Yamashiro T."/>
            <person name="Shiraishi A."/>
            <person name="Nakayama K."/>
            <person name="Satake H."/>
        </authorList>
    </citation>
    <scope>NUCLEOTIDE SEQUENCE</scope>
</reference>
<protein>
    <submittedName>
        <fullName evidence="4">Glutathione S-transferase T3-like protein</fullName>
    </submittedName>
</protein>
<reference evidence="4" key="2">
    <citation type="submission" date="2022-01" db="EMBL/GenBank/DDBJ databases">
        <authorList>
            <person name="Yamashiro T."/>
            <person name="Shiraishi A."/>
            <person name="Satake H."/>
            <person name="Nakayama K."/>
        </authorList>
    </citation>
    <scope>NUCLEOTIDE SEQUENCE</scope>
</reference>
<keyword evidence="2" id="KW-1133">Transmembrane helix</keyword>
<feature type="region of interest" description="Disordered" evidence="1">
    <location>
        <begin position="275"/>
        <end position="342"/>
    </location>
</feature>
<dbReference type="InterPro" id="IPR001005">
    <property type="entry name" value="SANT/Myb"/>
</dbReference>
<evidence type="ECO:0000256" key="2">
    <source>
        <dbReference type="SAM" id="Phobius"/>
    </source>
</evidence>
<keyword evidence="5" id="KW-1185">Reference proteome</keyword>
<comment type="caution">
    <text evidence="4">The sequence shown here is derived from an EMBL/GenBank/DDBJ whole genome shotgun (WGS) entry which is preliminary data.</text>
</comment>
<feature type="transmembrane region" description="Helical" evidence="2">
    <location>
        <begin position="459"/>
        <end position="485"/>
    </location>
</feature>
<name>A0ABQ4YL81_9ASTR</name>
<feature type="compositionally biased region" description="Polar residues" evidence="1">
    <location>
        <begin position="286"/>
        <end position="296"/>
    </location>
</feature>
<feature type="compositionally biased region" description="Polar residues" evidence="1">
    <location>
        <begin position="94"/>
        <end position="111"/>
    </location>
</feature>
<feature type="compositionally biased region" description="Acidic residues" evidence="1">
    <location>
        <begin position="306"/>
        <end position="315"/>
    </location>
</feature>
<evidence type="ECO:0000313" key="5">
    <source>
        <dbReference type="Proteomes" id="UP001151760"/>
    </source>
</evidence>
<dbReference type="InterPro" id="IPR029466">
    <property type="entry name" value="NAM-associated_C"/>
</dbReference>
<dbReference type="Pfam" id="PF14303">
    <property type="entry name" value="NAM-associated"/>
    <property type="match status" value="1"/>
</dbReference>
<keyword evidence="2" id="KW-0472">Membrane</keyword>
<accession>A0ABQ4YL81</accession>
<sequence>MSNKNKTLKSRRQQTVPTNADPNFMLHGQSPPVNFTHGGIQYLSPPNPYSVPWYTQQAQNQIYRPQRASPPPSQSSPIPAFNLDDDNFEPLWASASQPFQPYSEGPSQPVENDSPVEEVEPVQPKRKYTRRSKPTKKNDKEFVEPWTIEEEIALCKAFVAKSEDSVEGNGKKAAGFWREVAEHFHEEMGEDKRSYDSVNCKWKNRIRPKVSQFCEIYNSVRDRHQSGSCDNTVYQEAELEYRTIYNAPFTLTECWKILKDHPKWKKVEMPKFYKSKKSSSKKSRTSENTSQGNSDSAHIGVNLNDEAADSEDVEAQEVPAPMGRDRAKKKGSSSGARSETSIAGDPSLVDALLSKFTMAATPFFTQRKESSSEYLRIKERELELEERKRQEQGELERMRIAQREKELDLQQKMFEFQQQQKFEEDLKYYNEDHDHLTGRALSTALFLKKKNQGALEFRLLVFSFRILISVFVFPYFNFSICISYFNFRNLISVF</sequence>
<evidence type="ECO:0000256" key="1">
    <source>
        <dbReference type="SAM" id="MobiDB-lite"/>
    </source>
</evidence>
<evidence type="ECO:0000313" key="4">
    <source>
        <dbReference type="EMBL" id="GJS77755.1"/>
    </source>
</evidence>
<dbReference type="EMBL" id="BQNB010010471">
    <property type="protein sequence ID" value="GJS77755.1"/>
    <property type="molecule type" value="Genomic_DNA"/>
</dbReference>
<feature type="compositionally biased region" description="Basic residues" evidence="1">
    <location>
        <begin position="124"/>
        <end position="135"/>
    </location>
</feature>
<dbReference type="PROSITE" id="PS50090">
    <property type="entry name" value="MYB_LIKE"/>
    <property type="match status" value="1"/>
</dbReference>
<dbReference type="PANTHER" id="PTHR45023:SF14">
    <property type="entry name" value="GLUTATHIONE TRANSFERASE"/>
    <property type="match status" value="1"/>
</dbReference>
<dbReference type="PANTHER" id="PTHR45023">
    <property type="match status" value="1"/>
</dbReference>
<proteinExistence type="predicted"/>
<feature type="compositionally biased region" description="Basic residues" evidence="1">
    <location>
        <begin position="1"/>
        <end position="12"/>
    </location>
</feature>
<evidence type="ECO:0000259" key="3">
    <source>
        <dbReference type="PROSITE" id="PS50090"/>
    </source>
</evidence>
<feature type="region of interest" description="Disordered" evidence="1">
    <location>
        <begin position="1"/>
        <end position="138"/>
    </location>
</feature>
<gene>
    <name evidence="4" type="ORF">Tco_0727636</name>
</gene>
<organism evidence="4 5">
    <name type="scientific">Tanacetum coccineum</name>
    <dbReference type="NCBI Taxonomy" id="301880"/>
    <lineage>
        <taxon>Eukaryota</taxon>
        <taxon>Viridiplantae</taxon>
        <taxon>Streptophyta</taxon>
        <taxon>Embryophyta</taxon>
        <taxon>Tracheophyta</taxon>
        <taxon>Spermatophyta</taxon>
        <taxon>Magnoliopsida</taxon>
        <taxon>eudicotyledons</taxon>
        <taxon>Gunneridae</taxon>
        <taxon>Pentapetalae</taxon>
        <taxon>asterids</taxon>
        <taxon>campanulids</taxon>
        <taxon>Asterales</taxon>
        <taxon>Asteraceae</taxon>
        <taxon>Asteroideae</taxon>
        <taxon>Anthemideae</taxon>
        <taxon>Anthemidinae</taxon>
        <taxon>Tanacetum</taxon>
    </lineage>
</organism>
<feature type="domain" description="Myb-like" evidence="3">
    <location>
        <begin position="145"/>
        <end position="206"/>
    </location>
</feature>
<dbReference type="Proteomes" id="UP001151760">
    <property type="component" value="Unassembled WGS sequence"/>
</dbReference>
<keyword evidence="2" id="KW-0812">Transmembrane</keyword>
<feature type="compositionally biased region" description="Polar residues" evidence="1">
    <location>
        <begin position="53"/>
        <end position="63"/>
    </location>
</feature>